<evidence type="ECO:0000259" key="4">
    <source>
        <dbReference type="SMART" id="SM00470"/>
    </source>
</evidence>
<dbReference type="Gene3D" id="3.90.1530.30">
    <property type="match status" value="1"/>
</dbReference>
<dbReference type="InterPro" id="IPR050336">
    <property type="entry name" value="Chromosome_partition/occlusion"/>
</dbReference>
<dbReference type="Proteomes" id="UP000051841">
    <property type="component" value="Unassembled WGS sequence"/>
</dbReference>
<dbReference type="EMBL" id="JQBL01000008">
    <property type="protein sequence ID" value="KRN50532.1"/>
    <property type="molecule type" value="Genomic_DNA"/>
</dbReference>
<dbReference type="PANTHER" id="PTHR33375">
    <property type="entry name" value="CHROMOSOME-PARTITIONING PROTEIN PARB-RELATED"/>
    <property type="match status" value="1"/>
</dbReference>
<gene>
    <name evidence="5" type="ORF">IV49_GL002026</name>
</gene>
<feature type="domain" description="ParB-like N-terminal" evidence="4">
    <location>
        <begin position="7"/>
        <end position="101"/>
    </location>
</feature>
<dbReference type="CDD" id="cd16393">
    <property type="entry name" value="SPO0J_N"/>
    <property type="match status" value="1"/>
</dbReference>
<evidence type="ECO:0000313" key="6">
    <source>
        <dbReference type="Proteomes" id="UP000051841"/>
    </source>
</evidence>
<evidence type="ECO:0000256" key="2">
    <source>
        <dbReference type="ARBA" id="ARBA00006295"/>
    </source>
</evidence>
<dbReference type="FunFam" id="1.10.10.2830:FF:000001">
    <property type="entry name" value="Chromosome partitioning protein ParB"/>
    <property type="match status" value="1"/>
</dbReference>
<dbReference type="GO" id="GO:0009295">
    <property type="term" value="C:nucleoid"/>
    <property type="evidence" value="ECO:0007669"/>
    <property type="project" value="UniProtKB-SubCell"/>
</dbReference>
<sequence length="270" mass="30957">MKKNVYKFIDISKIEPNKEQPRTHFEDEKIQELSESIKENGLLQPIVVRPHGGSVLNKKYQIVVGERRYRACKLANIKEVPVLIQELDDDETANAALVENIQRENLSAIEEALAYQQILDSQDLTQKELADKMGKKQSTIANKLRLLQLPITVQESVKKKEITERHARALLKLKTTTERNQMLKRIIKDELTVEETEKQIKKKLEPKKKKNVNIKGSSKNLSQNIQIALNTLPVKSINKAIKTMKDFGVDAYLDQSESNDEVLVTIHIKK</sequence>
<protein>
    <submittedName>
        <fullName evidence="5">Chromosome partitioning protein, DNA-binding protein</fullName>
    </submittedName>
</protein>
<comment type="subcellular location">
    <subcellularLocation>
        <location evidence="1">Cytoplasm</location>
        <location evidence="1">Nucleoid</location>
    </subcellularLocation>
</comment>
<dbReference type="InterPro" id="IPR003115">
    <property type="entry name" value="ParB_N"/>
</dbReference>
<dbReference type="NCBIfam" id="TIGR00180">
    <property type="entry name" value="parB_part"/>
    <property type="match status" value="1"/>
</dbReference>
<dbReference type="Gene3D" id="1.10.10.2830">
    <property type="match status" value="1"/>
</dbReference>
<dbReference type="InterPro" id="IPR036086">
    <property type="entry name" value="ParB/Sulfiredoxin_sf"/>
</dbReference>
<reference evidence="5 6" key="1">
    <citation type="journal article" date="2015" name="Genome Announc.">
        <title>Expanding the biotechnology potential of lactobacilli through comparative genomics of 213 strains and associated genera.</title>
        <authorList>
            <person name="Sun Z."/>
            <person name="Harris H.M."/>
            <person name="McCann A."/>
            <person name="Guo C."/>
            <person name="Argimon S."/>
            <person name="Zhang W."/>
            <person name="Yang X."/>
            <person name="Jeffery I.B."/>
            <person name="Cooney J.C."/>
            <person name="Kagawa T.F."/>
            <person name="Liu W."/>
            <person name="Song Y."/>
            <person name="Salvetti E."/>
            <person name="Wrobel A."/>
            <person name="Rasinkangas P."/>
            <person name="Parkhill J."/>
            <person name="Rea M.C."/>
            <person name="O'Sullivan O."/>
            <person name="Ritari J."/>
            <person name="Douillard F.P."/>
            <person name="Paul Ross R."/>
            <person name="Yang R."/>
            <person name="Briner A.E."/>
            <person name="Felis G.E."/>
            <person name="de Vos W.M."/>
            <person name="Barrangou R."/>
            <person name="Klaenhammer T.R."/>
            <person name="Caufield P.W."/>
            <person name="Cui Y."/>
            <person name="Zhang H."/>
            <person name="O'Toole P.W."/>
        </authorList>
    </citation>
    <scope>NUCLEOTIDE SEQUENCE [LARGE SCALE GENOMIC DNA]</scope>
    <source>
        <strain evidence="5 6">DSM 20405</strain>
    </source>
</reference>
<dbReference type="GO" id="GO:0045881">
    <property type="term" value="P:positive regulation of sporulation resulting in formation of a cellular spore"/>
    <property type="evidence" value="ECO:0007669"/>
    <property type="project" value="TreeGrafter"/>
</dbReference>
<dbReference type="PATRIC" id="fig|1410657.5.peg.2090"/>
<accession>A0A0R2HM72</accession>
<evidence type="ECO:0000256" key="3">
    <source>
        <dbReference type="ARBA" id="ARBA00023125"/>
    </source>
</evidence>
<dbReference type="SUPFAM" id="SSF110849">
    <property type="entry name" value="ParB/Sulfiredoxin"/>
    <property type="match status" value="1"/>
</dbReference>
<dbReference type="FunFam" id="3.90.1530.30:FF:000001">
    <property type="entry name" value="Chromosome partitioning protein ParB"/>
    <property type="match status" value="1"/>
</dbReference>
<dbReference type="PANTHER" id="PTHR33375:SF8">
    <property type="entry name" value="NUCLEOID OCCLUSION PROTEIN"/>
    <property type="match status" value="1"/>
</dbReference>
<keyword evidence="3 5" id="KW-0238">DNA-binding</keyword>
<dbReference type="GO" id="GO:0005694">
    <property type="term" value="C:chromosome"/>
    <property type="evidence" value="ECO:0007669"/>
    <property type="project" value="TreeGrafter"/>
</dbReference>
<proteinExistence type="inferred from homology"/>
<keyword evidence="6" id="KW-1185">Reference proteome</keyword>
<comment type="similarity">
    <text evidence="2">Belongs to the ParB family.</text>
</comment>
<dbReference type="GO" id="GO:0003677">
    <property type="term" value="F:DNA binding"/>
    <property type="evidence" value="ECO:0007669"/>
    <property type="project" value="UniProtKB-KW"/>
</dbReference>
<evidence type="ECO:0000256" key="1">
    <source>
        <dbReference type="ARBA" id="ARBA00004453"/>
    </source>
</evidence>
<dbReference type="SMART" id="SM00470">
    <property type="entry name" value="ParB"/>
    <property type="match status" value="1"/>
</dbReference>
<dbReference type="InterPro" id="IPR041468">
    <property type="entry name" value="HTH_ParB/Spo0J"/>
</dbReference>
<dbReference type="Pfam" id="PF17762">
    <property type="entry name" value="HTH_ParB"/>
    <property type="match status" value="1"/>
</dbReference>
<organism evidence="5 6">
    <name type="scientific">Kandleria vitulina DSM 20405</name>
    <dbReference type="NCBI Taxonomy" id="1410657"/>
    <lineage>
        <taxon>Bacteria</taxon>
        <taxon>Bacillati</taxon>
        <taxon>Bacillota</taxon>
        <taxon>Erysipelotrichia</taxon>
        <taxon>Erysipelotrichales</taxon>
        <taxon>Coprobacillaceae</taxon>
        <taxon>Kandleria</taxon>
    </lineage>
</organism>
<name>A0A0R2HM72_9FIRM</name>
<dbReference type="InterPro" id="IPR004437">
    <property type="entry name" value="ParB/RepB/Spo0J"/>
</dbReference>
<dbReference type="GO" id="GO:0007059">
    <property type="term" value="P:chromosome segregation"/>
    <property type="evidence" value="ECO:0007669"/>
    <property type="project" value="TreeGrafter"/>
</dbReference>
<dbReference type="AlphaFoldDB" id="A0A0R2HM72"/>
<dbReference type="Pfam" id="PF02195">
    <property type="entry name" value="ParB_N"/>
    <property type="match status" value="1"/>
</dbReference>
<comment type="caution">
    <text evidence="5">The sequence shown here is derived from an EMBL/GenBank/DDBJ whole genome shotgun (WGS) entry which is preliminary data.</text>
</comment>
<dbReference type="RefSeq" id="WP_029071570.1">
    <property type="nucleotide sequence ID" value="NZ_JNKN01000008.1"/>
</dbReference>
<evidence type="ECO:0000313" key="5">
    <source>
        <dbReference type="EMBL" id="KRN50532.1"/>
    </source>
</evidence>